<comment type="similarity">
    <text evidence="6 7">Belongs to the LptC family.</text>
</comment>
<keyword evidence="9" id="KW-1185">Reference proteome</keyword>
<dbReference type="HAMAP" id="MF_01915">
    <property type="entry name" value="LPS_assembly_LptC"/>
    <property type="match status" value="1"/>
</dbReference>
<comment type="subunit">
    <text evidence="6">Component of the lipopolysaccharide transport and assembly complex. Interacts with LptA and the LptBFG transporter complex.</text>
</comment>
<dbReference type="PANTHER" id="PTHR37481">
    <property type="entry name" value="LIPOPOLYSACCHARIDE EXPORT SYSTEM PROTEIN LPTC"/>
    <property type="match status" value="1"/>
</dbReference>
<keyword evidence="3 6" id="KW-0812">Transmembrane</keyword>
<keyword evidence="1 6" id="KW-1003">Cell membrane</keyword>
<comment type="function">
    <text evidence="6">Involved in the assembly of lipopolysaccharide (LPS). Required for the translocation of LPS from the inner membrane to the outer membrane. Facilitates the transfer of LPS from the inner membrane to the periplasmic protein LptA. Could be a docking site for LptA.</text>
</comment>
<name>A0A1R4B3Y8_9VIBR</name>
<comment type="function">
    <text evidence="7">Required for the translocation of lipopolysaccharide (LPS) from the inner membrane to the outer membrane.</text>
</comment>
<dbReference type="GO" id="GO:0005886">
    <property type="term" value="C:plasma membrane"/>
    <property type="evidence" value="ECO:0007669"/>
    <property type="project" value="UniProtKB-SubCell"/>
</dbReference>
<dbReference type="GO" id="GO:0017089">
    <property type="term" value="F:glycolipid transfer activity"/>
    <property type="evidence" value="ECO:0007669"/>
    <property type="project" value="TreeGrafter"/>
</dbReference>
<dbReference type="InterPro" id="IPR026265">
    <property type="entry name" value="LptC"/>
</dbReference>
<protein>
    <recommendedName>
        <fullName evidence="6 7">Lipopolysaccharide export system protein LptC</fullName>
    </recommendedName>
</protein>
<dbReference type="GO" id="GO:0030288">
    <property type="term" value="C:outer membrane-bounded periplasmic space"/>
    <property type="evidence" value="ECO:0007669"/>
    <property type="project" value="TreeGrafter"/>
</dbReference>
<organism evidence="8 9">
    <name type="scientific">Vibrio palustris</name>
    <dbReference type="NCBI Taxonomy" id="1918946"/>
    <lineage>
        <taxon>Bacteria</taxon>
        <taxon>Pseudomonadati</taxon>
        <taxon>Pseudomonadota</taxon>
        <taxon>Gammaproteobacteria</taxon>
        <taxon>Vibrionales</taxon>
        <taxon>Vibrionaceae</taxon>
        <taxon>Vibrio</taxon>
    </lineage>
</organism>
<dbReference type="GO" id="GO:0043165">
    <property type="term" value="P:Gram-negative-bacterium-type cell outer membrane assembly"/>
    <property type="evidence" value="ECO:0007669"/>
    <property type="project" value="UniProtKB-UniRule"/>
</dbReference>
<reference evidence="8 9" key="1">
    <citation type="submission" date="2017-02" db="EMBL/GenBank/DDBJ databases">
        <authorList>
            <person name="Peterson S.W."/>
        </authorList>
    </citation>
    <scope>NUCLEOTIDE SEQUENCE [LARGE SCALE GENOMIC DNA]</scope>
    <source>
        <strain evidence="8 9">CECT 9027</strain>
    </source>
</reference>
<proteinExistence type="inferred from homology"/>
<keyword evidence="4 6" id="KW-1133">Transmembrane helix</keyword>
<dbReference type="Gene3D" id="2.60.450.10">
    <property type="entry name" value="Lipopolysaccharide (LPS) transport protein A like domain"/>
    <property type="match status" value="1"/>
</dbReference>
<dbReference type="RefSeq" id="WP_077313982.1">
    <property type="nucleotide sequence ID" value="NZ_AP024887.1"/>
</dbReference>
<evidence type="ECO:0000256" key="1">
    <source>
        <dbReference type="ARBA" id="ARBA00022475"/>
    </source>
</evidence>
<dbReference type="EMBL" id="FUFT01000004">
    <property type="protein sequence ID" value="SJL83632.1"/>
    <property type="molecule type" value="Genomic_DNA"/>
</dbReference>
<evidence type="ECO:0000256" key="6">
    <source>
        <dbReference type="HAMAP-Rule" id="MF_01915"/>
    </source>
</evidence>
<evidence type="ECO:0000256" key="3">
    <source>
        <dbReference type="ARBA" id="ARBA00022692"/>
    </source>
</evidence>
<evidence type="ECO:0000313" key="8">
    <source>
        <dbReference type="EMBL" id="SJL83632.1"/>
    </source>
</evidence>
<sequence length="196" mass="21902">MSVSRVIYAVLILVSLSSLYYLLDSEDEADIQVKPNTELPMFSGNNLNNVSYNDDGVRSYVIQSKHLDYYAKSGDTIFQSPILKVYQQGTKQEWQVTAQRAVLSKKQVLTLYDDVVAKNLLTTSSFEKMTTSKLSIKLDSRDFWANNPVDLIGPQFETHGQAMKGNFADNSAVLYNHVQGRYENLTPNAGGKSSGQ</sequence>
<comment type="subcellular location">
    <subcellularLocation>
        <location evidence="6">Cell inner membrane</location>
        <topology evidence="6">Single-pass membrane protein</topology>
    </subcellularLocation>
</comment>
<dbReference type="STRING" id="1918946.VPAL9027_01609"/>
<dbReference type="GO" id="GO:0015221">
    <property type="term" value="F:lipopolysaccharide transmembrane transporter activity"/>
    <property type="evidence" value="ECO:0007669"/>
    <property type="project" value="InterPro"/>
</dbReference>
<evidence type="ECO:0000256" key="2">
    <source>
        <dbReference type="ARBA" id="ARBA00022519"/>
    </source>
</evidence>
<evidence type="ECO:0000256" key="5">
    <source>
        <dbReference type="ARBA" id="ARBA00023136"/>
    </source>
</evidence>
<evidence type="ECO:0000313" key="9">
    <source>
        <dbReference type="Proteomes" id="UP000189475"/>
    </source>
</evidence>
<dbReference type="OrthoDB" id="5659892at2"/>
<dbReference type="PANTHER" id="PTHR37481:SF1">
    <property type="entry name" value="LIPOPOLYSACCHARIDE EXPORT SYSTEM PROTEIN LPTC"/>
    <property type="match status" value="1"/>
</dbReference>
<dbReference type="InterPro" id="IPR052363">
    <property type="entry name" value="LPS_export_LptC"/>
</dbReference>
<evidence type="ECO:0000256" key="4">
    <source>
        <dbReference type="ARBA" id="ARBA00022989"/>
    </source>
</evidence>
<dbReference type="InterPro" id="IPR010664">
    <property type="entry name" value="LipoPS_assembly_LptC-rel"/>
</dbReference>
<dbReference type="NCBIfam" id="TIGR04409">
    <property type="entry name" value="LptC_YrbK"/>
    <property type="match status" value="1"/>
</dbReference>
<dbReference type="PIRSF" id="PIRSF028513">
    <property type="entry name" value="LptC"/>
    <property type="match status" value="1"/>
</dbReference>
<keyword evidence="5 6" id="KW-0472">Membrane</keyword>
<accession>A0A1R4B3Y8</accession>
<keyword evidence="2 6" id="KW-0997">Cell inner membrane</keyword>
<dbReference type="AlphaFoldDB" id="A0A1R4B3Y8"/>
<gene>
    <name evidence="6 8" type="primary">lptC</name>
    <name evidence="8" type="ORF">VPAL9027_01609</name>
</gene>
<evidence type="ECO:0000256" key="7">
    <source>
        <dbReference type="PIRNR" id="PIRNR028513"/>
    </source>
</evidence>
<dbReference type="Proteomes" id="UP000189475">
    <property type="component" value="Unassembled WGS sequence"/>
</dbReference>
<dbReference type="Pfam" id="PF06835">
    <property type="entry name" value="LptC"/>
    <property type="match status" value="1"/>
</dbReference>